<dbReference type="GO" id="GO:0008270">
    <property type="term" value="F:zinc ion binding"/>
    <property type="evidence" value="ECO:0007669"/>
    <property type="project" value="InterPro"/>
</dbReference>
<dbReference type="InterPro" id="IPR014436">
    <property type="entry name" value="Extradiol_dOase_DODA"/>
</dbReference>
<reference evidence="7 8" key="1">
    <citation type="submission" date="2017-02" db="EMBL/GenBank/DDBJ databases">
        <authorList>
            <person name="Peterson S.W."/>
        </authorList>
    </citation>
    <scope>NUCLEOTIDE SEQUENCE [LARGE SCALE GENOMIC DNA]</scope>
    <source>
        <strain evidence="7 8">S285</strain>
    </source>
</reference>
<dbReference type="GO" id="GO:0008198">
    <property type="term" value="F:ferrous iron binding"/>
    <property type="evidence" value="ECO:0007669"/>
    <property type="project" value="InterPro"/>
</dbReference>
<evidence type="ECO:0000256" key="2">
    <source>
        <dbReference type="ARBA" id="ARBA00007581"/>
    </source>
</evidence>
<dbReference type="PIRSF" id="PIRSF006157">
    <property type="entry name" value="Doxgns_DODA"/>
    <property type="match status" value="1"/>
</dbReference>
<dbReference type="KEGG" id="mbry:B1812_02730"/>
<dbReference type="EMBL" id="CP019948">
    <property type="protein sequence ID" value="ARN83308.1"/>
    <property type="molecule type" value="Genomic_DNA"/>
</dbReference>
<dbReference type="InterPro" id="IPR004183">
    <property type="entry name" value="Xdiol_dOase_suB"/>
</dbReference>
<keyword evidence="7" id="KW-0223">Dioxygenase</keyword>
<dbReference type="STRING" id="655015.B1812_02730"/>
<evidence type="ECO:0000313" key="8">
    <source>
        <dbReference type="Proteomes" id="UP000193978"/>
    </source>
</evidence>
<dbReference type="AlphaFoldDB" id="A0A1W6N0F0"/>
<evidence type="ECO:0000256" key="1">
    <source>
        <dbReference type="ARBA" id="ARBA00001947"/>
    </source>
</evidence>
<gene>
    <name evidence="7" type="ORF">B1812_02730</name>
</gene>
<organism evidence="7 8">
    <name type="scientific">Methylocystis bryophila</name>
    <dbReference type="NCBI Taxonomy" id="655015"/>
    <lineage>
        <taxon>Bacteria</taxon>
        <taxon>Pseudomonadati</taxon>
        <taxon>Pseudomonadota</taxon>
        <taxon>Alphaproteobacteria</taxon>
        <taxon>Hyphomicrobiales</taxon>
        <taxon>Methylocystaceae</taxon>
        <taxon>Methylocystis</taxon>
    </lineage>
</organism>
<protein>
    <submittedName>
        <fullName evidence="7">Dioxygenase</fullName>
    </submittedName>
</protein>
<dbReference type="Pfam" id="PF02900">
    <property type="entry name" value="LigB"/>
    <property type="match status" value="1"/>
</dbReference>
<dbReference type="Proteomes" id="UP000193978">
    <property type="component" value="Chromosome"/>
</dbReference>
<dbReference type="PANTHER" id="PTHR30096:SF0">
    <property type="entry name" value="4,5-DOPA DIOXYGENASE EXTRADIOL-LIKE PROTEIN"/>
    <property type="match status" value="1"/>
</dbReference>
<dbReference type="GO" id="GO:0016702">
    <property type="term" value="F:oxidoreductase activity, acting on single donors with incorporation of molecular oxygen, incorporation of two atoms of oxygen"/>
    <property type="evidence" value="ECO:0007669"/>
    <property type="project" value="UniProtKB-ARBA"/>
</dbReference>
<comment type="cofactor">
    <cofactor evidence="1">
        <name>Zn(2+)</name>
        <dbReference type="ChEBI" id="CHEBI:29105"/>
    </cofactor>
</comment>
<keyword evidence="5" id="KW-0560">Oxidoreductase</keyword>
<name>A0A1W6N0F0_9HYPH</name>
<comment type="similarity">
    <text evidence="2">Belongs to the DODA-type extradiol aromatic ring-opening dioxygenase family.</text>
</comment>
<evidence type="ECO:0000256" key="5">
    <source>
        <dbReference type="ARBA" id="ARBA00023002"/>
    </source>
</evidence>
<sequence>MTQRQPVLFVPHGGGPWPFMQGFGPPGMWDGLRSFLEGIEASLPAPPKAFLVVSAHWETERPTVDADPAPGMLFDYYGFPEHTYRLSYPAPGAPQLAARVRALLGEAGIACDEARGRGFDHGVFVPMMLIHPRAETPVLQMSLQKGASVARHIEIGRALAPLREEGVLIIGSGLSYHNLREFFSGDEAPRASARSFDDWLTQTLLVEDCDARDRRLGEWLDAPGARASHPTPEHLEPLFVIAGAAGQDRGRQVFHGEFWSKSVSGFAFG</sequence>
<dbReference type="CDD" id="cd07363">
    <property type="entry name" value="45_DOPA_Dioxygenase"/>
    <property type="match status" value="1"/>
</dbReference>
<keyword evidence="8" id="KW-1185">Reference proteome</keyword>
<evidence type="ECO:0000256" key="4">
    <source>
        <dbReference type="ARBA" id="ARBA00022833"/>
    </source>
</evidence>
<proteinExistence type="inferred from homology"/>
<evidence type="ECO:0000313" key="7">
    <source>
        <dbReference type="EMBL" id="ARN83308.1"/>
    </source>
</evidence>
<keyword evidence="4" id="KW-0862">Zinc</keyword>
<feature type="domain" description="Extradiol ring-cleavage dioxygenase class III enzyme subunit B" evidence="6">
    <location>
        <begin position="30"/>
        <end position="251"/>
    </location>
</feature>
<dbReference type="RefSeq" id="WP_085773450.1">
    <property type="nucleotide sequence ID" value="NZ_AP027149.1"/>
</dbReference>
<dbReference type="PANTHER" id="PTHR30096">
    <property type="entry name" value="4,5-DOPA DIOXYGENASE EXTRADIOL-LIKE PROTEIN"/>
    <property type="match status" value="1"/>
</dbReference>
<keyword evidence="3" id="KW-0479">Metal-binding</keyword>
<accession>A0A1W6N0F0</accession>
<dbReference type="Gene3D" id="3.40.830.10">
    <property type="entry name" value="LigB-like"/>
    <property type="match status" value="1"/>
</dbReference>
<evidence type="ECO:0000256" key="3">
    <source>
        <dbReference type="ARBA" id="ARBA00022723"/>
    </source>
</evidence>
<dbReference type="OrthoDB" id="9790889at2"/>
<dbReference type="SUPFAM" id="SSF53213">
    <property type="entry name" value="LigB-like"/>
    <property type="match status" value="1"/>
</dbReference>
<evidence type="ECO:0000259" key="6">
    <source>
        <dbReference type="Pfam" id="PF02900"/>
    </source>
</evidence>